<accession>A0AB36M545</accession>
<dbReference type="Proteomes" id="UP000194767">
    <property type="component" value="Unassembled WGS sequence"/>
</dbReference>
<proteinExistence type="predicted"/>
<sequence>MSEFKVGDWVKIKDDSSAWMGKVAAIEYKPCFDSKWNRCEIEILVFEDGTKLGSGWAIHVVKAAGHRIDNDMGEDFPIENHISPNCKVEDV</sequence>
<gene>
    <name evidence="1" type="ORF">B9X58_04180</name>
</gene>
<reference evidence="1 2" key="1">
    <citation type="submission" date="2017-05" db="EMBL/GenBank/DDBJ databases">
        <authorList>
            <person name="Kreiswirth B."/>
            <person name="Manca C."/>
            <person name="Chen L."/>
            <person name="Evans S."/>
            <person name="Fowler V."/>
            <person name="Patel R."/>
            <person name="Chambers H."/>
            <person name="Bonomo R."/>
            <person name="Paul V."/>
            <person name="Sankar J."/>
            <person name="Gaind R."/>
            <person name="Ray P."/>
            <person name="Gautam V."/>
            <person name="Biswal M."/>
            <person name="Datta S."/>
            <person name="Walia K."/>
            <person name="Adams M."/>
            <person name="Nelson K."/>
            <person name="Sutton G."/>
            <person name="Fouts D."/>
            <person name="Hujer K."/>
            <person name="Hujer A."/>
        </authorList>
    </citation>
    <scope>NUCLEOTIDE SEQUENCE [LARGE SCALE GENOMIC DNA]</scope>
    <source>
        <strain evidence="1 2">PR324</strain>
    </source>
</reference>
<dbReference type="AlphaFoldDB" id="A0AB36M545"/>
<comment type="caution">
    <text evidence="1">The sequence shown here is derived from an EMBL/GenBank/DDBJ whole genome shotgun (WGS) entry which is preliminary data.</text>
</comment>
<evidence type="ECO:0000313" key="2">
    <source>
        <dbReference type="Proteomes" id="UP000194767"/>
    </source>
</evidence>
<name>A0AB36M545_ACINO</name>
<organism evidence="1 2">
    <name type="scientific">Acinetobacter nosocomialis</name>
    <dbReference type="NCBI Taxonomy" id="106654"/>
    <lineage>
        <taxon>Bacteria</taxon>
        <taxon>Pseudomonadati</taxon>
        <taxon>Pseudomonadota</taxon>
        <taxon>Gammaproteobacteria</taxon>
        <taxon>Moraxellales</taxon>
        <taxon>Moraxellaceae</taxon>
        <taxon>Acinetobacter</taxon>
        <taxon>Acinetobacter calcoaceticus/baumannii complex</taxon>
    </lineage>
</organism>
<evidence type="ECO:0000313" key="1">
    <source>
        <dbReference type="EMBL" id="OTM00198.1"/>
    </source>
</evidence>
<dbReference type="RefSeq" id="WP_017394243.1">
    <property type="nucleotide sequence ID" value="NZ_JACLCR010000001.1"/>
</dbReference>
<protein>
    <submittedName>
        <fullName evidence="1">Uncharacterized protein</fullName>
    </submittedName>
</protein>
<dbReference type="EMBL" id="NGDO01000017">
    <property type="protein sequence ID" value="OTM00198.1"/>
    <property type="molecule type" value="Genomic_DNA"/>
</dbReference>